<dbReference type="RefSeq" id="XP_067766013.1">
    <property type="nucleotide sequence ID" value="XM_067906745.1"/>
</dbReference>
<dbReference type="GeneID" id="94296890"/>
<gene>
    <name evidence="1" type="ORF">SS50377_22867</name>
</gene>
<evidence type="ECO:0000313" key="2">
    <source>
        <dbReference type="Proteomes" id="UP000018208"/>
    </source>
</evidence>
<dbReference type="Proteomes" id="UP000018208">
    <property type="component" value="Unassembled WGS sequence"/>
</dbReference>
<dbReference type="KEGG" id="ssao:94296890"/>
<accession>A0A9P8RZW0</accession>
<organism evidence="1 2">
    <name type="scientific">Spironucleus salmonicida</name>
    <dbReference type="NCBI Taxonomy" id="348837"/>
    <lineage>
        <taxon>Eukaryota</taxon>
        <taxon>Metamonada</taxon>
        <taxon>Diplomonadida</taxon>
        <taxon>Hexamitidae</taxon>
        <taxon>Hexamitinae</taxon>
        <taxon>Spironucleus</taxon>
    </lineage>
</organism>
<sequence length="479" mass="54421">MVVSQDSKQDKLIARKICIFVKSSQCPDIQLSYLSLMGLEHCLKGKQTQNQSSSGFGICLSEFTIIFCLLQQEQFKNQFNFKMNTIIKNLSEGNIVATVLAQSAFPDFISQLNRKQPLRITLFTNSDELEIFYLKSNVTCINTTHSISINIKDAQLTLFHVNQITLPLLLQFYNFYQSNPFIQQILFLQSPTLTNFQFNKDIKVINLSSKVTLVSAIQLKPNQIIYRKSIKNVKVSDKQAIITQRDSLSLQTAVYEQLRNGQIYQIYSDTPLFFTAKIVSIEDSVEFASFLELGTQIEILQAGNNDIVLDDTQIASELLKSTFQPIDNTAISTLFVPDTLKFVYTTSWKTTLPNDLAQFVRKVLKFTHLSRSQFAIFKIIQQGYTNFIPFSSRFIPGDGICFGIIIFSLMYIKKQHVKVGLISSRRKFARAIEALCNSSLRSARKWILLTDDISQTTDCALIMDLQKGGLSIVFPQLVI</sequence>
<reference evidence="1 2" key="1">
    <citation type="journal article" date="2014" name="PLoS Genet.">
        <title>The Genome of Spironucleus salmonicida Highlights a Fish Pathogen Adapted to Fluctuating Environments.</title>
        <authorList>
            <person name="Xu F."/>
            <person name="Jerlstrom-Hultqvist J."/>
            <person name="Einarsson E."/>
            <person name="Astvaldsson A."/>
            <person name="Svard S.G."/>
            <person name="Andersson J.O."/>
        </authorList>
    </citation>
    <scope>NUCLEOTIDE SEQUENCE [LARGE SCALE GENOMIC DNA]</scope>
    <source>
        <strain evidence="1 2">ATCC 50377</strain>
    </source>
</reference>
<protein>
    <submittedName>
        <fullName evidence="1">Uncharacterized protein</fullName>
    </submittedName>
</protein>
<dbReference type="EMBL" id="AUWU02000003">
    <property type="protein sequence ID" value="KAH0575240.1"/>
    <property type="molecule type" value="Genomic_DNA"/>
</dbReference>
<name>A0A9P8RZW0_9EUKA</name>
<proteinExistence type="predicted"/>
<comment type="caution">
    <text evidence="1">The sequence shown here is derived from an EMBL/GenBank/DDBJ whole genome shotgun (WGS) entry which is preliminary data.</text>
</comment>
<dbReference type="AlphaFoldDB" id="A0A9P8RZW0"/>
<keyword evidence="2" id="KW-1185">Reference proteome</keyword>
<evidence type="ECO:0000313" key="1">
    <source>
        <dbReference type="EMBL" id="KAH0575240.1"/>
    </source>
</evidence>